<dbReference type="RefSeq" id="WP_130551756.1">
    <property type="nucleotide sequence ID" value="NZ_SHMC01000004.1"/>
</dbReference>
<feature type="transmembrane region" description="Helical" evidence="2">
    <location>
        <begin position="106"/>
        <end position="125"/>
    </location>
</feature>
<dbReference type="AlphaFoldDB" id="A0A4Q8L880"/>
<evidence type="ECO:0000313" key="3">
    <source>
        <dbReference type="EMBL" id="TAA24418.1"/>
    </source>
</evidence>
<dbReference type="EMBL" id="SHMC01000004">
    <property type="protein sequence ID" value="TAA24418.1"/>
    <property type="molecule type" value="Genomic_DNA"/>
</dbReference>
<feature type="region of interest" description="Disordered" evidence="1">
    <location>
        <begin position="139"/>
        <end position="178"/>
    </location>
</feature>
<organism evidence="3 4">
    <name type="scientific">Pseudoxanthomonas winnipegensis</name>
    <dbReference type="NCBI Taxonomy" id="2480810"/>
    <lineage>
        <taxon>Bacteria</taxon>
        <taxon>Pseudomonadati</taxon>
        <taxon>Pseudomonadota</taxon>
        <taxon>Gammaproteobacteria</taxon>
        <taxon>Lysobacterales</taxon>
        <taxon>Lysobacteraceae</taxon>
        <taxon>Pseudoxanthomonas</taxon>
    </lineage>
</organism>
<feature type="compositionally biased region" description="Basic and acidic residues" evidence="1">
    <location>
        <begin position="154"/>
        <end position="166"/>
    </location>
</feature>
<keyword evidence="2" id="KW-0812">Transmembrane</keyword>
<gene>
    <name evidence="3" type="ORF">EA660_11830</name>
</gene>
<accession>A0A4Q8L880</accession>
<reference evidence="3 4" key="1">
    <citation type="submission" date="2019-02" db="EMBL/GenBank/DDBJ databases">
        <title>WGS of Pseudoxanthomonas species novum from clinical isolates.</title>
        <authorList>
            <person name="Bernier A.-M."/>
            <person name="Bernard K."/>
            <person name="Vachon A."/>
        </authorList>
    </citation>
    <scope>NUCLEOTIDE SEQUENCE [LARGE SCALE GENOMIC DNA]</scope>
    <source>
        <strain evidence="3 4">NML171200</strain>
    </source>
</reference>
<dbReference type="Proteomes" id="UP000292627">
    <property type="component" value="Unassembled WGS sequence"/>
</dbReference>
<sequence length="178" mass="19752">MRQIFTSQRVETVEGVAQLLEQAGIATYISNGRSYHGRRGSQFKYSDPTPKAKQPTVWVRHADDQLRARELLRAQGLLETTRPGVAQPLAFAEPDQDVHGKRRWALRIRLVLLALIVAAAAFTFLHHRALRQQAQAEAAAATAAQAAARQARTPQDDGLKDDEQRVRIPVLPPASPPR</sequence>
<proteinExistence type="predicted"/>
<name>A0A4Q8L880_9GAMM</name>
<evidence type="ECO:0000256" key="2">
    <source>
        <dbReference type="SAM" id="Phobius"/>
    </source>
</evidence>
<evidence type="ECO:0000256" key="1">
    <source>
        <dbReference type="SAM" id="MobiDB-lite"/>
    </source>
</evidence>
<keyword evidence="2" id="KW-1133">Transmembrane helix</keyword>
<keyword evidence="2" id="KW-0472">Membrane</keyword>
<comment type="caution">
    <text evidence="3">The sequence shown here is derived from an EMBL/GenBank/DDBJ whole genome shotgun (WGS) entry which is preliminary data.</text>
</comment>
<evidence type="ECO:0000313" key="4">
    <source>
        <dbReference type="Proteomes" id="UP000292627"/>
    </source>
</evidence>
<feature type="compositionally biased region" description="Low complexity" evidence="1">
    <location>
        <begin position="139"/>
        <end position="152"/>
    </location>
</feature>
<protein>
    <submittedName>
        <fullName evidence="3">Uncharacterized protein</fullName>
    </submittedName>
</protein>
<dbReference type="OrthoDB" id="5955962at2"/>